<dbReference type="CDD" id="cd16461">
    <property type="entry name" value="RING-H2_EL5-like"/>
    <property type="match status" value="1"/>
</dbReference>
<dbReference type="PANTHER" id="PTHR46225">
    <property type="entry name" value="C3H4 TYPE ZINC FINGER PROTEIN"/>
    <property type="match status" value="1"/>
</dbReference>
<keyword evidence="2" id="KW-0132">Cell division</keyword>
<dbReference type="GO" id="GO:0008270">
    <property type="term" value="F:zinc ion binding"/>
    <property type="evidence" value="ECO:0007669"/>
    <property type="project" value="UniProtKB-KW"/>
</dbReference>
<dbReference type="InterPro" id="IPR013763">
    <property type="entry name" value="Cyclin-like_dom"/>
</dbReference>
<dbReference type="Pfam" id="PF00134">
    <property type="entry name" value="Cyclin_N"/>
    <property type="match status" value="1"/>
</dbReference>
<keyword evidence="11" id="KW-0812">Transmembrane</keyword>
<dbReference type="OrthoDB" id="5590282at2759"/>
<dbReference type="InterPro" id="IPR011016">
    <property type="entry name" value="Znf_RING-CH"/>
</dbReference>
<keyword evidence="14" id="KW-1185">Reference proteome</keyword>
<dbReference type="InterPro" id="IPR013083">
    <property type="entry name" value="Znf_RING/FYVE/PHD"/>
</dbReference>
<dbReference type="SMART" id="SM00184">
    <property type="entry name" value="RING"/>
    <property type="match status" value="1"/>
</dbReference>
<evidence type="ECO:0000256" key="3">
    <source>
        <dbReference type="ARBA" id="ARBA00022723"/>
    </source>
</evidence>
<dbReference type="InterPro" id="IPR006671">
    <property type="entry name" value="Cyclin_N"/>
</dbReference>
<dbReference type="SMART" id="SM01332">
    <property type="entry name" value="Cyclin_C"/>
    <property type="match status" value="1"/>
</dbReference>
<dbReference type="InterPro" id="IPR004367">
    <property type="entry name" value="Cyclin_C-dom"/>
</dbReference>
<keyword evidence="5" id="KW-0862">Zinc</keyword>
<organism evidence="13 14">
    <name type="scientific">Artemisia annua</name>
    <name type="common">Sweet wormwood</name>
    <dbReference type="NCBI Taxonomy" id="35608"/>
    <lineage>
        <taxon>Eukaryota</taxon>
        <taxon>Viridiplantae</taxon>
        <taxon>Streptophyta</taxon>
        <taxon>Embryophyta</taxon>
        <taxon>Tracheophyta</taxon>
        <taxon>Spermatophyta</taxon>
        <taxon>Magnoliopsida</taxon>
        <taxon>eudicotyledons</taxon>
        <taxon>Gunneridae</taxon>
        <taxon>Pentapetalae</taxon>
        <taxon>asterids</taxon>
        <taxon>campanulids</taxon>
        <taxon>Asterales</taxon>
        <taxon>Asteraceae</taxon>
        <taxon>Asteroideae</taxon>
        <taxon>Anthemideae</taxon>
        <taxon>Artemisiinae</taxon>
        <taxon>Artemisia</taxon>
    </lineage>
</organism>
<gene>
    <name evidence="13" type="ORF">CTI12_AA074180</name>
</gene>
<feature type="transmembrane region" description="Helical" evidence="11">
    <location>
        <begin position="923"/>
        <end position="943"/>
    </location>
</feature>
<evidence type="ECO:0000256" key="1">
    <source>
        <dbReference type="ARBA" id="ARBA00006955"/>
    </source>
</evidence>
<feature type="transmembrane region" description="Helical" evidence="11">
    <location>
        <begin position="1199"/>
        <end position="1217"/>
    </location>
</feature>
<proteinExistence type="inferred from homology"/>
<accession>A0A2U1Q576</accession>
<dbReference type="SMART" id="SM00385">
    <property type="entry name" value="CYCLIN"/>
    <property type="match status" value="2"/>
</dbReference>
<comment type="caution">
    <text evidence="13">The sequence shown here is derived from an EMBL/GenBank/DDBJ whole genome shotgun (WGS) entry which is preliminary data.</text>
</comment>
<evidence type="ECO:0000256" key="8">
    <source>
        <dbReference type="PROSITE-ProRule" id="PRU00175"/>
    </source>
</evidence>
<dbReference type="SUPFAM" id="SSF47954">
    <property type="entry name" value="Cyclin-like"/>
    <property type="match status" value="2"/>
</dbReference>
<evidence type="ECO:0000256" key="5">
    <source>
        <dbReference type="ARBA" id="ARBA00022833"/>
    </source>
</evidence>
<keyword evidence="3" id="KW-0479">Metal-binding</keyword>
<feature type="domain" description="RING-type" evidence="12">
    <location>
        <begin position="1330"/>
        <end position="1371"/>
    </location>
</feature>
<keyword evidence="6 9" id="KW-0195">Cyclin</keyword>
<evidence type="ECO:0000313" key="14">
    <source>
        <dbReference type="Proteomes" id="UP000245207"/>
    </source>
</evidence>
<dbReference type="InterPro" id="IPR036915">
    <property type="entry name" value="Cyclin-like_sf"/>
</dbReference>
<evidence type="ECO:0000256" key="6">
    <source>
        <dbReference type="ARBA" id="ARBA00023127"/>
    </source>
</evidence>
<evidence type="ECO:0000259" key="12">
    <source>
        <dbReference type="PROSITE" id="PS50089"/>
    </source>
</evidence>
<keyword evidence="11" id="KW-0472">Membrane</keyword>
<dbReference type="SUPFAM" id="SSF57850">
    <property type="entry name" value="RING/U-box"/>
    <property type="match status" value="1"/>
</dbReference>
<name>A0A2U1Q576_ARTAN</name>
<reference evidence="13 14" key="1">
    <citation type="journal article" date="2018" name="Mol. Plant">
        <title>The genome of Artemisia annua provides insight into the evolution of Asteraceae family and artemisinin biosynthesis.</title>
        <authorList>
            <person name="Shen Q."/>
            <person name="Zhang L."/>
            <person name="Liao Z."/>
            <person name="Wang S."/>
            <person name="Yan T."/>
            <person name="Shi P."/>
            <person name="Liu M."/>
            <person name="Fu X."/>
            <person name="Pan Q."/>
            <person name="Wang Y."/>
            <person name="Lv Z."/>
            <person name="Lu X."/>
            <person name="Zhang F."/>
            <person name="Jiang W."/>
            <person name="Ma Y."/>
            <person name="Chen M."/>
            <person name="Hao X."/>
            <person name="Li L."/>
            <person name="Tang Y."/>
            <person name="Lv G."/>
            <person name="Zhou Y."/>
            <person name="Sun X."/>
            <person name="Brodelius P.E."/>
            <person name="Rose J.K.C."/>
            <person name="Tang K."/>
        </authorList>
    </citation>
    <scope>NUCLEOTIDE SEQUENCE [LARGE SCALE GENOMIC DNA]</scope>
    <source>
        <strain evidence="14">cv. Huhao1</strain>
        <tissue evidence="13">Leaf</tissue>
    </source>
</reference>
<dbReference type="SMART" id="SM00744">
    <property type="entry name" value="RINGv"/>
    <property type="match status" value="1"/>
</dbReference>
<dbReference type="PROSITE" id="PS50089">
    <property type="entry name" value="ZF_RING_2"/>
    <property type="match status" value="1"/>
</dbReference>
<comment type="similarity">
    <text evidence="1">Belongs to the cyclin family. Cyclin AB subfamily.</text>
</comment>
<feature type="transmembrane region" description="Helical" evidence="11">
    <location>
        <begin position="1229"/>
        <end position="1262"/>
    </location>
</feature>
<keyword evidence="7" id="KW-0131">Cell cycle</keyword>
<dbReference type="FunFam" id="3.30.40.10:FF:000348">
    <property type="entry name" value="E3 ubiquitin-protein ligase"/>
    <property type="match status" value="1"/>
</dbReference>
<feature type="transmembrane region" description="Helical" evidence="11">
    <location>
        <begin position="1106"/>
        <end position="1126"/>
    </location>
</feature>
<feature type="transmembrane region" description="Helical" evidence="11">
    <location>
        <begin position="1074"/>
        <end position="1094"/>
    </location>
</feature>
<feature type="region of interest" description="Disordered" evidence="10">
    <location>
        <begin position="347"/>
        <end position="382"/>
    </location>
</feature>
<dbReference type="PANTHER" id="PTHR46225:SF27">
    <property type="entry name" value="ZINC FINGER, RING_FYVE_PHD-TYPE-RELATED"/>
    <property type="match status" value="1"/>
</dbReference>
<protein>
    <submittedName>
        <fullName evidence="13">Zinc finger, RING-CH-type</fullName>
    </submittedName>
</protein>
<dbReference type="EMBL" id="PKPP01000408">
    <property type="protein sequence ID" value="PWA93137.1"/>
    <property type="molecule type" value="Genomic_DNA"/>
</dbReference>
<evidence type="ECO:0000256" key="9">
    <source>
        <dbReference type="RuleBase" id="RU000383"/>
    </source>
</evidence>
<dbReference type="FunFam" id="1.10.472.10:FF:000013">
    <property type="entry name" value="Cyclin A1"/>
    <property type="match status" value="1"/>
</dbReference>
<dbReference type="GO" id="GO:0051301">
    <property type="term" value="P:cell division"/>
    <property type="evidence" value="ECO:0007669"/>
    <property type="project" value="UniProtKB-KW"/>
</dbReference>
<dbReference type="Pfam" id="PF02984">
    <property type="entry name" value="Cyclin_C"/>
    <property type="match status" value="1"/>
</dbReference>
<dbReference type="Gene3D" id="3.30.40.10">
    <property type="entry name" value="Zinc/RING finger domain, C3HC4 (zinc finger)"/>
    <property type="match status" value="1"/>
</dbReference>
<keyword evidence="4 8" id="KW-0863">Zinc-finger</keyword>
<evidence type="ECO:0000313" key="13">
    <source>
        <dbReference type="EMBL" id="PWA93137.1"/>
    </source>
</evidence>
<dbReference type="Proteomes" id="UP000245207">
    <property type="component" value="Unassembled WGS sequence"/>
</dbReference>
<dbReference type="CDD" id="cd20506">
    <property type="entry name" value="CYCLIN_AtCycA-like_rpt2"/>
    <property type="match status" value="1"/>
</dbReference>
<dbReference type="Gene3D" id="1.10.472.10">
    <property type="entry name" value="Cyclin-like"/>
    <property type="match status" value="2"/>
</dbReference>
<keyword evidence="11" id="KW-1133">Transmembrane helix</keyword>
<evidence type="ECO:0000256" key="2">
    <source>
        <dbReference type="ARBA" id="ARBA00022618"/>
    </source>
</evidence>
<dbReference type="InterPro" id="IPR001841">
    <property type="entry name" value="Znf_RING"/>
</dbReference>
<evidence type="ECO:0000256" key="10">
    <source>
        <dbReference type="SAM" id="MobiDB-lite"/>
    </source>
</evidence>
<evidence type="ECO:0000256" key="11">
    <source>
        <dbReference type="SAM" id="Phobius"/>
    </source>
</evidence>
<dbReference type="Pfam" id="PF13639">
    <property type="entry name" value="zf-RING_2"/>
    <property type="match status" value="1"/>
</dbReference>
<evidence type="ECO:0000256" key="7">
    <source>
        <dbReference type="ARBA" id="ARBA00023306"/>
    </source>
</evidence>
<sequence length="1392" mass="155387">MSLYYMPAAIRSKLESLRQNFFIGSELGDRKMAWVSWNTCLASKELGGLGIGSIHALNVGLLFKWIWRFLHNQSDLWISVIKGIYGCSGGIFGENFARSCHSPWSGILSMIKKLKHKGIDLMAFCKRKLGNGESILFWEDVWWGNQTLKSLYPRIHMLDSHKDCCVAHRLPPHEWNTVLRCDPRGGIEASQFNELRLHIESVVLNSNPDSWSWTPNIHKGFTVASVRLLVDSHLLPVGPHATRWNRNIPIKVNVFVWRALLNKLPSRVNLDQFVSDIVAAIGRYWIESIVIVVFLASSWKANQSNICRHSSSRQRDMNKENVSVANIQGPNGRVTRARAKALGVSGGLPPLHPVLKQDQKQALQPKTKRASSDSKSATDVAPAVQVKRRAVLKDISNNSFNGSSVKVLNGFKAQTSKQIKKCTAKKNERVAPSIRVDPRIQKRTTKATENKTKPITKELQEATLHPNSENDRAIQPYISLDEGNTITSEVEASKVHSIIDIDAMHTGPQMCSLYAADVYGNLRTAEKTPEPHQGSKTFAEHFFLFFAYCKVPPFTQLKLRHSVDYMKTVQQEITQEMRGILIDWLVEVCEEYGLAMETFYLTVALLDLYLSKKCIGKRRLQLLGITCMLLASKYEEICAPRVEEFCFITDKTYTRGEVLEMEYQILDVLSFQMSVPTTKKFLRRFLLAAQSSYKAPVIELEFLANYLAELTLVEYSFRKFLPSLVAASAVFLAKWTIDQDEDPWNATLEHYTRYKASELKATVLALQDLQLNDATPLRTIRQKYKQQKVGFECVAGKDKRYHLNVLKQFFAISIPCVHYFTILVEDLDGHQDRPVNGLNSQQVENLPSTSVTDRVFQHAFSTTNGTNARNIPITRRGNSNAPRRSPLNSGYWISIELVITVSQLIAAVIVLSLSRHEQPHAPLFTWVIGYASGCVATLPLLFWRFYFRNHATDQDPALPRQSSAPSSISAIATSFTSSSNGTSSLAADTQNTTARTRPIAALLYASAHVIDIDQDRPVNGLNSQQVENLPSTSVTDRVFQHAFSTTNGTNARNIPITRRGNSNAPRRSPLNSGYWISIELVITVSQLIAAVIVLSLSRHEQPHAPLFTWVIGYASGCVATLPLLFWRFYFRNHATDQDPALPRQSSAPSSISAIATSFTSSSNGTSSLAADTQNTTARTRPIAALLYARLKVPVEYFKMGLDCFFAVWFVVGNVWIFGGHTSASDAPNLYRLCLVFLTFCCIGYAMPFILCATICCCLPCIISVLGFREDMSQNRGATTESINSLPTYKFKIKKHKRGNSKESQAGASEGGIVAAGTEKERVVSGEDAVCCICLAKYANNDELRELPCTHFFHKDCVDKWLKINASCPLCKSEVGESVLGSITEPTAAGVQS</sequence>
<evidence type="ECO:0000256" key="4">
    <source>
        <dbReference type="ARBA" id="ARBA00022771"/>
    </source>
</evidence>